<organism evidence="1 2">
    <name type="scientific">Diploptera punctata</name>
    <name type="common">Pacific beetle cockroach</name>
    <dbReference type="NCBI Taxonomy" id="6984"/>
    <lineage>
        <taxon>Eukaryota</taxon>
        <taxon>Metazoa</taxon>
        <taxon>Ecdysozoa</taxon>
        <taxon>Arthropoda</taxon>
        <taxon>Hexapoda</taxon>
        <taxon>Insecta</taxon>
        <taxon>Pterygota</taxon>
        <taxon>Neoptera</taxon>
        <taxon>Polyneoptera</taxon>
        <taxon>Dictyoptera</taxon>
        <taxon>Blattodea</taxon>
        <taxon>Blaberoidea</taxon>
        <taxon>Blaberidae</taxon>
        <taxon>Diplopterinae</taxon>
        <taxon>Diploptera</taxon>
    </lineage>
</organism>
<evidence type="ECO:0000313" key="2">
    <source>
        <dbReference type="Proteomes" id="UP001233999"/>
    </source>
</evidence>
<feature type="non-terminal residue" evidence="1">
    <location>
        <position position="1"/>
    </location>
</feature>
<dbReference type="EMBL" id="JASPKZ010000419">
    <property type="protein sequence ID" value="KAJ9600450.1"/>
    <property type="molecule type" value="Genomic_DNA"/>
</dbReference>
<name>A0AAD8AKK5_DIPPU</name>
<reference evidence="1" key="2">
    <citation type="submission" date="2023-05" db="EMBL/GenBank/DDBJ databases">
        <authorList>
            <person name="Fouks B."/>
        </authorList>
    </citation>
    <scope>NUCLEOTIDE SEQUENCE</scope>
    <source>
        <strain evidence="1">Stay&amp;Tobe</strain>
        <tissue evidence="1">Testes</tissue>
    </source>
</reference>
<proteinExistence type="predicted"/>
<evidence type="ECO:0000313" key="1">
    <source>
        <dbReference type="EMBL" id="KAJ9600450.1"/>
    </source>
</evidence>
<keyword evidence="2" id="KW-1185">Reference proteome</keyword>
<comment type="caution">
    <text evidence="1">The sequence shown here is derived from an EMBL/GenBank/DDBJ whole genome shotgun (WGS) entry which is preliminary data.</text>
</comment>
<reference evidence="1" key="1">
    <citation type="journal article" date="2023" name="IScience">
        <title>Live-bearing cockroach genome reveals convergent evolutionary mechanisms linked to viviparity in insects and beyond.</title>
        <authorList>
            <person name="Fouks B."/>
            <person name="Harrison M.C."/>
            <person name="Mikhailova A.A."/>
            <person name="Marchal E."/>
            <person name="English S."/>
            <person name="Carruthers M."/>
            <person name="Jennings E.C."/>
            <person name="Chiamaka E.L."/>
            <person name="Frigard R.A."/>
            <person name="Pippel M."/>
            <person name="Attardo G.M."/>
            <person name="Benoit J.B."/>
            <person name="Bornberg-Bauer E."/>
            <person name="Tobe S.S."/>
        </authorList>
    </citation>
    <scope>NUCLEOTIDE SEQUENCE</scope>
    <source>
        <strain evidence="1">Stay&amp;Tobe</strain>
    </source>
</reference>
<dbReference type="AlphaFoldDB" id="A0AAD8AKK5"/>
<gene>
    <name evidence="1" type="ORF">L9F63_009220</name>
</gene>
<accession>A0AAD8AKK5</accession>
<dbReference type="Proteomes" id="UP001233999">
    <property type="component" value="Unassembled WGS sequence"/>
</dbReference>
<sequence length="111" mass="12849">TVSLTRTDKEFRSSHPVNKSLQKIANIWETRQGTRKNMKMREETESNLNRPVRHIIGKYGRKLQESCNTCTACLQRISKKSAFDTLSYVPHSARPLIQFVDNLHPTISKIH</sequence>
<feature type="non-terminal residue" evidence="1">
    <location>
        <position position="111"/>
    </location>
</feature>
<protein>
    <submittedName>
        <fullName evidence="1">Uncharacterized protein</fullName>
    </submittedName>
</protein>